<feature type="repeat" description="TPR" evidence="3">
    <location>
        <begin position="72"/>
        <end position="105"/>
    </location>
</feature>
<dbReference type="InterPro" id="IPR011990">
    <property type="entry name" value="TPR-like_helical_dom_sf"/>
</dbReference>
<dbReference type="EMBL" id="CAJNDS010002275">
    <property type="protein sequence ID" value="CAE7406488.1"/>
    <property type="molecule type" value="Genomic_DNA"/>
</dbReference>
<dbReference type="PROSITE" id="PS50005">
    <property type="entry name" value="TPR"/>
    <property type="match status" value="4"/>
</dbReference>
<dbReference type="Proteomes" id="UP000604046">
    <property type="component" value="Unassembled WGS sequence"/>
</dbReference>
<comment type="caution">
    <text evidence="4">The sequence shown here is derived from an EMBL/GenBank/DDBJ whole genome shotgun (WGS) entry which is preliminary data.</text>
</comment>
<keyword evidence="5" id="KW-1185">Reference proteome</keyword>
<evidence type="ECO:0000256" key="2">
    <source>
        <dbReference type="ARBA" id="ARBA00038210"/>
    </source>
</evidence>
<evidence type="ECO:0000256" key="1">
    <source>
        <dbReference type="ARBA" id="ARBA00022803"/>
    </source>
</evidence>
<evidence type="ECO:0000256" key="3">
    <source>
        <dbReference type="PROSITE-ProRule" id="PRU00339"/>
    </source>
</evidence>
<evidence type="ECO:0000313" key="4">
    <source>
        <dbReference type="EMBL" id="CAE7406488.1"/>
    </source>
</evidence>
<dbReference type="SMART" id="SM00028">
    <property type="entry name" value="TPR"/>
    <property type="match status" value="6"/>
</dbReference>
<gene>
    <name evidence="4" type="primary">TMTC1</name>
    <name evidence="4" type="ORF">SNAT2548_LOCUS22112</name>
</gene>
<reference evidence="4" key="1">
    <citation type="submission" date="2021-02" db="EMBL/GenBank/DDBJ databases">
        <authorList>
            <person name="Dougan E. K."/>
            <person name="Rhodes N."/>
            <person name="Thang M."/>
            <person name="Chan C."/>
        </authorList>
    </citation>
    <scope>NUCLEOTIDE SEQUENCE</scope>
</reference>
<name>A0A812QWH3_9DINO</name>
<feature type="repeat" description="TPR" evidence="3">
    <location>
        <begin position="242"/>
        <end position="275"/>
    </location>
</feature>
<dbReference type="PANTHER" id="PTHR12558:SF13">
    <property type="entry name" value="CELL DIVISION CYCLE PROTEIN 27 HOMOLOG"/>
    <property type="match status" value="1"/>
</dbReference>
<sequence>MPPRVVSEVEVQILNNIGLVYAKLQDYDRAYEWHALLPIFAKSCKYVGVSEHKCRIKSSVRGTTRLTNKTQVKTLFSLAWVQRKRQKFSHARELFMMVLDLDPGHGKAMWLLGDILKTCQDFEGAIQQFQALVRTQPESPDGHVSLAQCYDATKQYSKAVQIYKNILETLCPGRTEVHFALGKDYFLLKQYRQAVVELDKVPDNDPKAVEARSYGAKACRELEDHERAISLAESAAHCHPHPEVMHFLGEEYARVGEQHKAAQCFSRGLELEPNHLPSLMELGQLACRPES</sequence>
<dbReference type="InterPro" id="IPR019734">
    <property type="entry name" value="TPR_rpt"/>
</dbReference>
<proteinExistence type="inferred from homology"/>
<comment type="similarity">
    <text evidence="2">Belongs to the APC3/CDC27 family.</text>
</comment>
<dbReference type="AlphaFoldDB" id="A0A812QWH3"/>
<evidence type="ECO:0000313" key="5">
    <source>
        <dbReference type="Proteomes" id="UP000604046"/>
    </source>
</evidence>
<dbReference type="Pfam" id="PF13181">
    <property type="entry name" value="TPR_8"/>
    <property type="match status" value="2"/>
</dbReference>
<feature type="repeat" description="TPR" evidence="3">
    <location>
        <begin position="175"/>
        <end position="208"/>
    </location>
</feature>
<dbReference type="PANTHER" id="PTHR12558">
    <property type="entry name" value="CELL DIVISION CYCLE 16,23,27"/>
    <property type="match status" value="1"/>
</dbReference>
<accession>A0A812QWH3</accession>
<dbReference type="SUPFAM" id="SSF48452">
    <property type="entry name" value="TPR-like"/>
    <property type="match status" value="1"/>
</dbReference>
<feature type="repeat" description="TPR" evidence="3">
    <location>
        <begin position="106"/>
        <end position="139"/>
    </location>
</feature>
<organism evidence="4 5">
    <name type="scientific">Symbiodinium natans</name>
    <dbReference type="NCBI Taxonomy" id="878477"/>
    <lineage>
        <taxon>Eukaryota</taxon>
        <taxon>Sar</taxon>
        <taxon>Alveolata</taxon>
        <taxon>Dinophyceae</taxon>
        <taxon>Suessiales</taxon>
        <taxon>Symbiodiniaceae</taxon>
        <taxon>Symbiodinium</taxon>
    </lineage>
</organism>
<dbReference type="Gene3D" id="1.25.40.10">
    <property type="entry name" value="Tetratricopeptide repeat domain"/>
    <property type="match status" value="2"/>
</dbReference>
<dbReference type="Pfam" id="PF14559">
    <property type="entry name" value="TPR_19"/>
    <property type="match status" value="1"/>
</dbReference>
<protein>
    <submittedName>
        <fullName evidence="4">TMTC1 protein</fullName>
    </submittedName>
</protein>
<keyword evidence="1 3" id="KW-0802">TPR repeat</keyword>
<dbReference type="OrthoDB" id="8895673at2759"/>